<comment type="caution">
    <text evidence="1">The sequence shown here is derived from an EMBL/GenBank/DDBJ whole genome shotgun (WGS) entry which is preliminary data.</text>
</comment>
<sequence length="89" mass="10387">MLPQFKINSNGATFKVASTNKSYSIFLHYFLFFLLFCTEFHKTGKCDVGVLLDMLSGDNQTFNPVRYVIKHDNNISYYLFIKNFQTLIN</sequence>
<dbReference type="Proteomes" id="UP000276133">
    <property type="component" value="Unassembled WGS sequence"/>
</dbReference>
<evidence type="ECO:0000313" key="2">
    <source>
        <dbReference type="Proteomes" id="UP000276133"/>
    </source>
</evidence>
<name>A0A3M7RVA6_BRAPC</name>
<dbReference type="EMBL" id="REGN01002533">
    <property type="protein sequence ID" value="RNA27503.1"/>
    <property type="molecule type" value="Genomic_DNA"/>
</dbReference>
<gene>
    <name evidence="1" type="ORF">BpHYR1_050272</name>
</gene>
<keyword evidence="2" id="KW-1185">Reference proteome</keyword>
<evidence type="ECO:0000313" key="1">
    <source>
        <dbReference type="EMBL" id="RNA27503.1"/>
    </source>
</evidence>
<reference evidence="1 2" key="1">
    <citation type="journal article" date="2018" name="Sci. Rep.">
        <title>Genomic signatures of local adaptation to the degree of environmental predictability in rotifers.</title>
        <authorList>
            <person name="Franch-Gras L."/>
            <person name="Hahn C."/>
            <person name="Garcia-Roger E.M."/>
            <person name="Carmona M.J."/>
            <person name="Serra M."/>
            <person name="Gomez A."/>
        </authorList>
    </citation>
    <scope>NUCLEOTIDE SEQUENCE [LARGE SCALE GENOMIC DNA]</scope>
    <source>
        <strain evidence="1">HYR1</strain>
    </source>
</reference>
<organism evidence="1 2">
    <name type="scientific">Brachionus plicatilis</name>
    <name type="common">Marine rotifer</name>
    <name type="synonym">Brachionus muelleri</name>
    <dbReference type="NCBI Taxonomy" id="10195"/>
    <lineage>
        <taxon>Eukaryota</taxon>
        <taxon>Metazoa</taxon>
        <taxon>Spiralia</taxon>
        <taxon>Gnathifera</taxon>
        <taxon>Rotifera</taxon>
        <taxon>Eurotatoria</taxon>
        <taxon>Monogononta</taxon>
        <taxon>Pseudotrocha</taxon>
        <taxon>Ploima</taxon>
        <taxon>Brachionidae</taxon>
        <taxon>Brachionus</taxon>
    </lineage>
</organism>
<proteinExistence type="predicted"/>
<dbReference type="AlphaFoldDB" id="A0A3M7RVA6"/>
<protein>
    <submittedName>
        <fullName evidence="1">Uncharacterized protein</fullName>
    </submittedName>
</protein>
<accession>A0A3M7RVA6</accession>